<comment type="subcellular location">
    <subcellularLocation>
        <location evidence="2">Cytoplasm</location>
        <location evidence="2">Cytoskeleton</location>
        <location evidence="2">Flagellum axoneme</location>
    </subcellularLocation>
</comment>
<dbReference type="RefSeq" id="XP_014484347.1">
    <property type="nucleotide sequence ID" value="XM_014628861.1"/>
</dbReference>
<keyword evidence="9" id="KW-0966">Cell projection</keyword>
<dbReference type="OrthoDB" id="536093at2759"/>
<dbReference type="PANTHER" id="PTHR31598">
    <property type="entry name" value="IQ DOMAIN-CONTAINING PROTEIN D"/>
    <property type="match status" value="1"/>
</dbReference>
<dbReference type="Proteomes" id="UP000515204">
    <property type="component" value="Unplaced"/>
</dbReference>
<evidence type="ECO:0000313" key="12">
    <source>
        <dbReference type="RefSeq" id="XP_014484340.1"/>
    </source>
</evidence>
<accession>A0A6P3Y0L2</accession>
<evidence type="ECO:0000256" key="8">
    <source>
        <dbReference type="ARBA" id="ARBA00023212"/>
    </source>
</evidence>
<keyword evidence="11" id="KW-1185">Reference proteome</keyword>
<evidence type="ECO:0000256" key="2">
    <source>
        <dbReference type="ARBA" id="ARBA00004611"/>
    </source>
</evidence>
<reference evidence="12 13" key="1">
    <citation type="submission" date="2025-04" db="UniProtKB">
        <authorList>
            <consortium name="RefSeq"/>
        </authorList>
    </citation>
    <scope>IDENTIFICATION</scope>
</reference>
<evidence type="ECO:0000256" key="10">
    <source>
        <dbReference type="SAM" id="Coils"/>
    </source>
</evidence>
<evidence type="ECO:0000256" key="9">
    <source>
        <dbReference type="ARBA" id="ARBA00023273"/>
    </source>
</evidence>
<organism evidence="11 12">
    <name type="scientific">Dinoponera quadriceps</name>
    <name type="common">South American ant</name>
    <dbReference type="NCBI Taxonomy" id="609295"/>
    <lineage>
        <taxon>Eukaryota</taxon>
        <taxon>Metazoa</taxon>
        <taxon>Ecdysozoa</taxon>
        <taxon>Arthropoda</taxon>
        <taxon>Hexapoda</taxon>
        <taxon>Insecta</taxon>
        <taxon>Pterygota</taxon>
        <taxon>Neoptera</taxon>
        <taxon>Endopterygota</taxon>
        <taxon>Hymenoptera</taxon>
        <taxon>Apocrita</taxon>
        <taxon>Aculeata</taxon>
        <taxon>Formicoidea</taxon>
        <taxon>Formicidae</taxon>
        <taxon>Ponerinae</taxon>
        <taxon>Ponerini</taxon>
        <taxon>Dinoponera</taxon>
    </lineage>
</organism>
<comment type="function">
    <text evidence="1">Component of the nexin-dynein regulatory complex (N-DRC), a key regulator of ciliary/flagellar motility which maintains the alignment and integrity of the distal axoneme and regulates microtubule sliding in motile axonemes.</text>
</comment>
<name>A0A6P3Y0L2_DINQU</name>
<evidence type="ECO:0000256" key="5">
    <source>
        <dbReference type="ARBA" id="ARBA00022490"/>
    </source>
</evidence>
<keyword evidence="8" id="KW-0206">Cytoskeleton</keyword>
<dbReference type="RefSeq" id="XP_014484340.1">
    <property type="nucleotide sequence ID" value="XM_014628854.1"/>
</dbReference>
<dbReference type="PROSITE" id="PS50096">
    <property type="entry name" value="IQ"/>
    <property type="match status" value="1"/>
</dbReference>
<dbReference type="PANTHER" id="PTHR31598:SF1">
    <property type="entry name" value="DYNEIN REGULATORY COMPLEX PROTEIN 10"/>
    <property type="match status" value="1"/>
</dbReference>
<sequence>MNGKEDMTIAIIRMGKLLAGVSSKIRESIGKHGAQSSPLVQEIINRIELFRKSIIVRMKKTPDIERMHAINLRDCRTTITETLSELEVLQNTSVEQKSNFEIFLRDVTIHINNEEKLMRSIKETSEVDIPKEIEDSMLTILNVREQGEARKKLLQSEIDSAERRLHNIMEFNATTEKILLDNCAEVEQKLTDLLAKYDHDIGTCHTLMEKLTKEKELLNAEKKDMEDQLVVQRALYTQLKKEREITLMKAFTKKLELFKRNRAAKTIQKAWRAYFERISQRRRRKARRK</sequence>
<feature type="coiled-coil region" evidence="10">
    <location>
        <begin position="208"/>
        <end position="242"/>
    </location>
</feature>
<evidence type="ECO:0000256" key="4">
    <source>
        <dbReference type="ARBA" id="ARBA00021752"/>
    </source>
</evidence>
<evidence type="ECO:0000256" key="1">
    <source>
        <dbReference type="ARBA" id="ARBA00003029"/>
    </source>
</evidence>
<comment type="similarity">
    <text evidence="3">Belongs to the DRC10 family.</text>
</comment>
<dbReference type="InterPro" id="IPR042815">
    <property type="entry name" value="DRC10"/>
</dbReference>
<evidence type="ECO:0000313" key="13">
    <source>
        <dbReference type="RefSeq" id="XP_014484347.1"/>
    </source>
</evidence>
<proteinExistence type="inferred from homology"/>
<keyword evidence="10" id="KW-0175">Coiled coil</keyword>
<evidence type="ECO:0000313" key="11">
    <source>
        <dbReference type="Proteomes" id="UP000515204"/>
    </source>
</evidence>
<evidence type="ECO:0000256" key="7">
    <source>
        <dbReference type="ARBA" id="ARBA00023069"/>
    </source>
</evidence>
<dbReference type="GeneID" id="106749425"/>
<evidence type="ECO:0000256" key="6">
    <source>
        <dbReference type="ARBA" id="ARBA00022846"/>
    </source>
</evidence>
<dbReference type="KEGG" id="dqu:106749425"/>
<keyword evidence="7" id="KW-0969">Cilium</keyword>
<protein>
    <recommendedName>
        <fullName evidence="4">Dynein regulatory complex protein 10</fullName>
    </recommendedName>
</protein>
<gene>
    <name evidence="12 13" type="primary">LOC106749425</name>
</gene>
<keyword evidence="5" id="KW-0963">Cytoplasm</keyword>
<keyword evidence="6" id="KW-0282">Flagellum</keyword>
<evidence type="ECO:0000256" key="3">
    <source>
        <dbReference type="ARBA" id="ARBA00009071"/>
    </source>
</evidence>
<dbReference type="AlphaFoldDB" id="A0A6P3Y0L2"/>